<sequence length="99" mass="11835">MDRDLLLSRLTALDFMAVDIALFLNTHPEKMEAIKFYNRIIMMADTLREEYEKSYGPLCSFRSYAQNENKWDWINNPWPWQKDFNFDMSVEGCNVNVDL</sequence>
<gene>
    <name evidence="2" type="ORF">SDC9_210273</name>
</gene>
<proteinExistence type="predicted"/>
<protein>
    <recommendedName>
        <fullName evidence="1">Protein CotJB domain-containing protein</fullName>
    </recommendedName>
</protein>
<accession>A0A645JQK8</accession>
<feature type="domain" description="Protein CotJB" evidence="1">
    <location>
        <begin position="6"/>
        <end position="81"/>
    </location>
</feature>
<reference evidence="2" key="1">
    <citation type="submission" date="2019-08" db="EMBL/GenBank/DDBJ databases">
        <authorList>
            <person name="Kucharzyk K."/>
            <person name="Murdoch R.W."/>
            <person name="Higgins S."/>
            <person name="Loffler F."/>
        </authorList>
    </citation>
    <scope>NUCLEOTIDE SEQUENCE</scope>
</reference>
<name>A0A645JQK8_9ZZZZ</name>
<organism evidence="2">
    <name type="scientific">bioreactor metagenome</name>
    <dbReference type="NCBI Taxonomy" id="1076179"/>
    <lineage>
        <taxon>unclassified sequences</taxon>
        <taxon>metagenomes</taxon>
        <taxon>ecological metagenomes</taxon>
    </lineage>
</organism>
<dbReference type="AlphaFoldDB" id="A0A645JQK8"/>
<dbReference type="EMBL" id="VSSQ01140644">
    <property type="protein sequence ID" value="MPN62524.1"/>
    <property type="molecule type" value="Genomic_DNA"/>
</dbReference>
<dbReference type="Pfam" id="PF12652">
    <property type="entry name" value="CotJB"/>
    <property type="match status" value="1"/>
</dbReference>
<comment type="caution">
    <text evidence="2">The sequence shown here is derived from an EMBL/GenBank/DDBJ whole genome shotgun (WGS) entry which is preliminary data.</text>
</comment>
<evidence type="ECO:0000313" key="2">
    <source>
        <dbReference type="EMBL" id="MPN62524.1"/>
    </source>
</evidence>
<dbReference type="InterPro" id="IPR024207">
    <property type="entry name" value="CotJB_dom"/>
</dbReference>
<evidence type="ECO:0000259" key="1">
    <source>
        <dbReference type="Pfam" id="PF12652"/>
    </source>
</evidence>